<comment type="catalytic activity">
    <reaction evidence="15 17 19">
        <text>(6S)-NADHX + ADP = AMP + phosphate + NADH + H(+)</text>
        <dbReference type="Rhea" id="RHEA:32223"/>
        <dbReference type="ChEBI" id="CHEBI:15378"/>
        <dbReference type="ChEBI" id="CHEBI:43474"/>
        <dbReference type="ChEBI" id="CHEBI:57945"/>
        <dbReference type="ChEBI" id="CHEBI:64074"/>
        <dbReference type="ChEBI" id="CHEBI:456215"/>
        <dbReference type="ChEBI" id="CHEBI:456216"/>
        <dbReference type="EC" id="4.2.1.136"/>
    </reaction>
</comment>
<dbReference type="PIRSF" id="PIRSF017184">
    <property type="entry name" value="Nnr"/>
    <property type="match status" value="1"/>
</dbReference>
<dbReference type="EC" id="4.2.1.136" evidence="19"/>
<evidence type="ECO:0000256" key="5">
    <source>
        <dbReference type="ARBA" id="ARBA00022723"/>
    </source>
</evidence>
<keyword evidence="9 18" id="KW-0630">Potassium</keyword>
<keyword evidence="7 17" id="KW-0067">ATP-binding</keyword>
<evidence type="ECO:0000256" key="8">
    <source>
        <dbReference type="ARBA" id="ARBA00022857"/>
    </source>
</evidence>
<feature type="binding site" evidence="17">
    <location>
        <position position="444"/>
    </location>
    <ligand>
        <name>(6S)-NADPHX</name>
        <dbReference type="ChEBI" id="CHEBI:64076"/>
    </ligand>
</feature>
<feature type="binding site" evidence="17">
    <location>
        <position position="328"/>
    </location>
    <ligand>
        <name>(6S)-NADPHX</name>
        <dbReference type="ChEBI" id="CHEBI:64076"/>
    </ligand>
</feature>
<evidence type="ECO:0000256" key="11">
    <source>
        <dbReference type="ARBA" id="ARBA00023235"/>
    </source>
</evidence>
<evidence type="ECO:0000256" key="16">
    <source>
        <dbReference type="ARBA" id="ARBA00049209"/>
    </source>
</evidence>
<feature type="domain" description="YjeF N-terminal" evidence="21">
    <location>
        <begin position="9"/>
        <end position="220"/>
    </location>
</feature>
<evidence type="ECO:0000256" key="18">
    <source>
        <dbReference type="HAMAP-Rule" id="MF_01966"/>
    </source>
</evidence>
<dbReference type="InterPro" id="IPR017953">
    <property type="entry name" value="Carbohydrate_kinase_pred_CS"/>
</dbReference>
<dbReference type="GO" id="GO:0052856">
    <property type="term" value="F:NAD(P)HX epimerase activity"/>
    <property type="evidence" value="ECO:0007669"/>
    <property type="project" value="UniProtKB-UniRule"/>
</dbReference>
<evidence type="ECO:0000259" key="21">
    <source>
        <dbReference type="PROSITE" id="PS51385"/>
    </source>
</evidence>
<sequence length="510" mass="55129">MKIFTTEDVRAIDRRTMEVDGIPSRELIKRAARGMADEIMARWRPTRPFVFFAGPGNNGADALAIATIMMGQGYRPTVYLLNIGGQMLSLDCRTFRDEMLSSGGQVNFIEIKDQLKLPELTADTIVIDGLFGTGLREGLQGGFQVLVRYINESSATVVSIDIPSGMTGDLNPDAINRNIVHADLTLTVEFPRISFFLRDNADLVGEWRVVKIGLNKDIIKSTPSSFHIVEEAEVRHLLKPRSPFVSKADLGSALLVTGSYGMAGAAVLSARGALRSGVGKVTAHSPLCCYEIMQSAVPEAMFEPDEHKLVVSGINPRHDYSAIGLGPGLGTNEMTFSALDTFLKVHKRPVVIDADALNCLAARPYLLQDLPVLSVLTPHVGEFDRIFGDQPSDSVRLMKAMEVAHTYQVLILLKGHYTALVRPDSKVYFNPTGTPAMAKGGSGDVLTGLITGLMAQGYKPEVSALMGAYIHGLAGEMAEEEHGVYGVTAGDIAANIGKAIQSIMKPKNEI</sequence>
<dbReference type="PROSITE" id="PS51385">
    <property type="entry name" value="YJEF_N"/>
    <property type="match status" value="1"/>
</dbReference>
<comment type="cofactor">
    <cofactor evidence="18 19">
        <name>K(+)</name>
        <dbReference type="ChEBI" id="CHEBI:29103"/>
    </cofactor>
    <text evidence="18 19">Binds 1 potassium ion per subunit.</text>
</comment>
<dbReference type="PANTHER" id="PTHR12592:SF0">
    <property type="entry name" value="ATP-DEPENDENT (S)-NAD(P)H-HYDRATE DEHYDRATASE"/>
    <property type="match status" value="1"/>
</dbReference>
<evidence type="ECO:0000256" key="1">
    <source>
        <dbReference type="ARBA" id="ARBA00000013"/>
    </source>
</evidence>
<comment type="subunit">
    <text evidence="17">Homotetramer.</text>
</comment>
<evidence type="ECO:0000313" key="23">
    <source>
        <dbReference type="Proteomes" id="UP000244925"/>
    </source>
</evidence>
<comment type="similarity">
    <text evidence="18">Belongs to the NnrE/AIBP family.</text>
</comment>
<keyword evidence="6 17" id="KW-0547">Nucleotide-binding</keyword>
<dbReference type="HAMAP" id="MF_01965">
    <property type="entry name" value="NADHX_dehydratase"/>
    <property type="match status" value="1"/>
</dbReference>
<dbReference type="PROSITE" id="PS01050">
    <property type="entry name" value="YJEF_C_2"/>
    <property type="match status" value="1"/>
</dbReference>
<organism evidence="22 23">
    <name type="scientific">Paramuribaculum intestinale</name>
    <dbReference type="NCBI Taxonomy" id="2094151"/>
    <lineage>
        <taxon>Bacteria</taxon>
        <taxon>Pseudomonadati</taxon>
        <taxon>Bacteroidota</taxon>
        <taxon>Bacteroidia</taxon>
        <taxon>Bacteroidales</taxon>
        <taxon>Muribaculaceae</taxon>
        <taxon>Paramuribaculum</taxon>
    </lineage>
</organism>
<reference evidence="23" key="1">
    <citation type="submission" date="2018-02" db="EMBL/GenBank/DDBJ databases">
        <authorList>
            <person name="Clavel T."/>
            <person name="Strowig T."/>
        </authorList>
    </citation>
    <scope>NUCLEOTIDE SEQUENCE [LARGE SCALE GENOMIC DNA]</scope>
    <source>
        <strain evidence="23">DSM 100764</strain>
    </source>
</reference>
<comment type="cofactor">
    <cofactor evidence="17">
        <name>Mg(2+)</name>
        <dbReference type="ChEBI" id="CHEBI:18420"/>
    </cofactor>
</comment>
<accession>A0A2V1J1P1</accession>
<dbReference type="GO" id="GO:0046872">
    <property type="term" value="F:metal ion binding"/>
    <property type="evidence" value="ECO:0007669"/>
    <property type="project" value="UniProtKB-UniRule"/>
</dbReference>
<feature type="binding site" evidence="18">
    <location>
        <position position="58"/>
    </location>
    <ligand>
        <name>K(+)</name>
        <dbReference type="ChEBI" id="CHEBI:29103"/>
    </ligand>
</feature>
<comment type="similarity">
    <text evidence="17">Belongs to the NnrD/CARKD family.</text>
</comment>
<dbReference type="InterPro" id="IPR029056">
    <property type="entry name" value="Ribokinase-like"/>
</dbReference>
<dbReference type="AlphaFoldDB" id="A0A2V1J1P1"/>
<evidence type="ECO:0000256" key="3">
    <source>
        <dbReference type="ARBA" id="ARBA00006001"/>
    </source>
</evidence>
<feature type="binding site" evidence="17">
    <location>
        <begin position="414"/>
        <end position="418"/>
    </location>
    <ligand>
        <name>AMP</name>
        <dbReference type="ChEBI" id="CHEBI:456215"/>
    </ligand>
</feature>
<gene>
    <name evidence="18" type="primary">nnrE</name>
    <name evidence="17" type="synonym">nnrD</name>
    <name evidence="22" type="ORF">C5O25_03165</name>
</gene>
<keyword evidence="23" id="KW-1185">Reference proteome</keyword>
<comment type="caution">
    <text evidence="22">The sequence shown here is derived from an EMBL/GenBank/DDBJ whole genome shotgun (WGS) entry which is preliminary data.</text>
</comment>
<feature type="binding site" evidence="18">
    <location>
        <begin position="57"/>
        <end position="61"/>
    </location>
    <ligand>
        <name>(6S)-NADPHX</name>
        <dbReference type="ChEBI" id="CHEBI:64076"/>
    </ligand>
</feature>
<dbReference type="SUPFAM" id="SSF64153">
    <property type="entry name" value="YjeF N-terminal domain-like"/>
    <property type="match status" value="1"/>
</dbReference>
<dbReference type="GO" id="GO:0110051">
    <property type="term" value="P:metabolite repair"/>
    <property type="evidence" value="ECO:0007669"/>
    <property type="project" value="TreeGrafter"/>
</dbReference>
<keyword evidence="10 17" id="KW-0520">NAD</keyword>
<keyword evidence="13" id="KW-0511">Multifunctional enzyme</keyword>
<dbReference type="CDD" id="cd01171">
    <property type="entry name" value="YXKO-related"/>
    <property type="match status" value="1"/>
</dbReference>
<feature type="binding site" evidence="18">
    <location>
        <position position="128"/>
    </location>
    <ligand>
        <name>K(+)</name>
        <dbReference type="ChEBI" id="CHEBI:29103"/>
    </ligand>
</feature>
<dbReference type="RefSeq" id="WP_107035279.1">
    <property type="nucleotide sequence ID" value="NZ_CAOLHR010000004.1"/>
</dbReference>
<feature type="binding site" evidence="17">
    <location>
        <position position="265"/>
    </location>
    <ligand>
        <name>(6S)-NADPHX</name>
        <dbReference type="ChEBI" id="CHEBI:64076"/>
    </ligand>
</feature>
<dbReference type="NCBIfam" id="TIGR00197">
    <property type="entry name" value="yjeF_nterm"/>
    <property type="match status" value="1"/>
</dbReference>
<comment type="catalytic activity">
    <reaction evidence="16 17 19">
        <text>(6S)-NADPHX + ADP = AMP + phosphate + NADPH + H(+)</text>
        <dbReference type="Rhea" id="RHEA:32235"/>
        <dbReference type="ChEBI" id="CHEBI:15378"/>
        <dbReference type="ChEBI" id="CHEBI:43474"/>
        <dbReference type="ChEBI" id="CHEBI:57783"/>
        <dbReference type="ChEBI" id="CHEBI:64076"/>
        <dbReference type="ChEBI" id="CHEBI:456215"/>
        <dbReference type="ChEBI" id="CHEBI:456216"/>
        <dbReference type="EC" id="4.2.1.136"/>
    </reaction>
</comment>
<evidence type="ECO:0000256" key="10">
    <source>
        <dbReference type="ARBA" id="ARBA00023027"/>
    </source>
</evidence>
<dbReference type="GeneID" id="93424588"/>
<feature type="binding site" evidence="18">
    <location>
        <position position="161"/>
    </location>
    <ligand>
        <name>(6S)-NADPHX</name>
        <dbReference type="ChEBI" id="CHEBI:64076"/>
    </ligand>
</feature>
<dbReference type="Pfam" id="PF01256">
    <property type="entry name" value="Carb_kinase"/>
    <property type="match status" value="1"/>
</dbReference>
<dbReference type="EC" id="5.1.99.6" evidence="19"/>
<dbReference type="HAMAP" id="MF_01966">
    <property type="entry name" value="NADHX_epimerase"/>
    <property type="match status" value="1"/>
</dbReference>
<evidence type="ECO:0000256" key="15">
    <source>
        <dbReference type="ARBA" id="ARBA00048238"/>
    </source>
</evidence>
<evidence type="ECO:0000256" key="14">
    <source>
        <dbReference type="ARBA" id="ARBA00025153"/>
    </source>
</evidence>
<evidence type="ECO:0000256" key="9">
    <source>
        <dbReference type="ARBA" id="ARBA00022958"/>
    </source>
</evidence>
<keyword evidence="12 17" id="KW-0456">Lyase</keyword>
<comment type="function">
    <text evidence="17">Catalyzes the dehydration of the S-form of NAD(P)HX at the expense of ADP, which is converted to AMP. Together with NAD(P)HX epimerase, which catalyzes the epimerization of the S- and R-forms, the enzyme allows the repair of both epimers of NAD(P)HX, a damaged form of NAD(P)H that is a result of enzymatic or heat-dependent hydration.</text>
</comment>
<name>A0A2V1J1P1_9BACT</name>
<comment type="similarity">
    <text evidence="3 19">In the N-terminal section; belongs to the NnrE/AIBP family.</text>
</comment>
<keyword evidence="11 18" id="KW-0413">Isomerase</keyword>
<dbReference type="Gene3D" id="3.40.50.10260">
    <property type="entry name" value="YjeF N-terminal domain"/>
    <property type="match status" value="1"/>
</dbReference>
<dbReference type="PROSITE" id="PS51383">
    <property type="entry name" value="YJEF_C_3"/>
    <property type="match status" value="1"/>
</dbReference>
<dbReference type="GO" id="GO:0046496">
    <property type="term" value="P:nicotinamide nucleotide metabolic process"/>
    <property type="evidence" value="ECO:0007669"/>
    <property type="project" value="UniProtKB-UniRule"/>
</dbReference>
<keyword evidence="8 17" id="KW-0521">NADP</keyword>
<proteinExistence type="inferred from homology"/>
<feature type="binding site" evidence="18">
    <location>
        <position position="164"/>
    </location>
    <ligand>
        <name>K(+)</name>
        <dbReference type="ChEBI" id="CHEBI:29103"/>
    </ligand>
</feature>
<dbReference type="GO" id="GO:0005524">
    <property type="term" value="F:ATP binding"/>
    <property type="evidence" value="ECO:0007669"/>
    <property type="project" value="UniProtKB-UniRule"/>
</dbReference>
<evidence type="ECO:0000256" key="19">
    <source>
        <dbReference type="PIRNR" id="PIRNR017184"/>
    </source>
</evidence>
<evidence type="ECO:0000313" key="22">
    <source>
        <dbReference type="EMBL" id="PWB08891.1"/>
    </source>
</evidence>
<dbReference type="PANTHER" id="PTHR12592">
    <property type="entry name" value="ATP-DEPENDENT (S)-NAD(P)H-HYDRATE DEHYDRATASE FAMILY MEMBER"/>
    <property type="match status" value="1"/>
</dbReference>
<dbReference type="InterPro" id="IPR004443">
    <property type="entry name" value="YjeF_N_dom"/>
</dbReference>
<feature type="binding site" evidence="18">
    <location>
        <begin position="132"/>
        <end position="138"/>
    </location>
    <ligand>
        <name>(6S)-NADPHX</name>
        <dbReference type="ChEBI" id="CHEBI:64076"/>
    </ligand>
</feature>
<evidence type="ECO:0000256" key="13">
    <source>
        <dbReference type="ARBA" id="ARBA00023268"/>
    </source>
</evidence>
<evidence type="ECO:0000256" key="12">
    <source>
        <dbReference type="ARBA" id="ARBA00023239"/>
    </source>
</evidence>
<dbReference type="Proteomes" id="UP000244925">
    <property type="component" value="Unassembled WGS sequence"/>
</dbReference>
<evidence type="ECO:0000256" key="17">
    <source>
        <dbReference type="HAMAP-Rule" id="MF_01965"/>
    </source>
</evidence>
<dbReference type="SUPFAM" id="SSF53613">
    <property type="entry name" value="Ribokinase-like"/>
    <property type="match status" value="1"/>
</dbReference>
<comment type="caution">
    <text evidence="18">Lacks conserved residue(s) required for the propagation of feature annotation.</text>
</comment>
<protein>
    <recommendedName>
        <fullName evidence="19">Bifunctional NAD(P)H-hydrate repair enzyme</fullName>
    </recommendedName>
    <alternativeName>
        <fullName evidence="19">Nicotinamide nucleotide repair protein</fullName>
    </alternativeName>
    <domain>
        <recommendedName>
            <fullName evidence="19">ADP-dependent (S)-NAD(P)H-hydrate dehydratase</fullName>
            <ecNumber evidence="19">4.2.1.136</ecNumber>
        </recommendedName>
        <alternativeName>
            <fullName evidence="19">ADP-dependent NAD(P)HX dehydratase</fullName>
        </alternativeName>
    </domain>
    <domain>
        <recommendedName>
            <fullName evidence="19">NAD(P)H-hydrate epimerase</fullName>
            <ecNumber evidence="19">5.1.99.6</ecNumber>
        </recommendedName>
    </domain>
</protein>
<feature type="binding site" evidence="17">
    <location>
        <position position="443"/>
    </location>
    <ligand>
        <name>AMP</name>
        <dbReference type="ChEBI" id="CHEBI:456215"/>
    </ligand>
</feature>
<keyword evidence="5 18" id="KW-0479">Metal-binding</keyword>
<evidence type="ECO:0000256" key="4">
    <source>
        <dbReference type="ARBA" id="ARBA00009524"/>
    </source>
</evidence>
<dbReference type="InterPro" id="IPR030677">
    <property type="entry name" value="Nnr"/>
</dbReference>
<evidence type="ECO:0000256" key="2">
    <source>
        <dbReference type="ARBA" id="ARBA00000909"/>
    </source>
</evidence>
<feature type="binding site" evidence="17">
    <location>
        <position position="379"/>
    </location>
    <ligand>
        <name>(6S)-NADPHX</name>
        <dbReference type="ChEBI" id="CHEBI:64076"/>
    </ligand>
</feature>
<dbReference type="Pfam" id="PF03853">
    <property type="entry name" value="YjeF_N"/>
    <property type="match status" value="1"/>
</dbReference>
<evidence type="ECO:0000259" key="20">
    <source>
        <dbReference type="PROSITE" id="PS51383"/>
    </source>
</evidence>
<feature type="domain" description="YjeF C-terminal" evidence="20">
    <location>
        <begin position="230"/>
        <end position="503"/>
    </location>
</feature>
<dbReference type="GO" id="GO:0052855">
    <property type="term" value="F:ADP-dependent NAD(P)H-hydrate dehydratase activity"/>
    <property type="evidence" value="ECO:0007669"/>
    <property type="project" value="UniProtKB-UniRule"/>
</dbReference>
<dbReference type="EMBL" id="PUBV01000004">
    <property type="protein sequence ID" value="PWB08891.1"/>
    <property type="molecule type" value="Genomic_DNA"/>
</dbReference>
<comment type="function">
    <text evidence="18">Catalyzes the epimerization of the S- and R-forms of NAD(P)HX, a damaged form of NAD(P)H that is a result of enzymatic or heat-dependent hydration. This is a prerequisite for the S-specific NAD(P)H-hydrate dehydratase to allow the repair of both epimers of NAD(P)HX.</text>
</comment>
<dbReference type="Gene3D" id="3.40.1190.20">
    <property type="match status" value="1"/>
</dbReference>
<comment type="catalytic activity">
    <reaction evidence="2 18 19">
        <text>(6R)-NADPHX = (6S)-NADPHX</text>
        <dbReference type="Rhea" id="RHEA:32227"/>
        <dbReference type="ChEBI" id="CHEBI:64076"/>
        <dbReference type="ChEBI" id="CHEBI:64077"/>
        <dbReference type="EC" id="5.1.99.6"/>
    </reaction>
</comment>
<comment type="similarity">
    <text evidence="4 19">In the C-terminal section; belongs to the NnrD/CARKD family.</text>
</comment>
<dbReference type="NCBIfam" id="TIGR00196">
    <property type="entry name" value="yjeF_cterm"/>
    <property type="match status" value="1"/>
</dbReference>
<comment type="function">
    <text evidence="14 19">Bifunctional enzyme that catalyzes the epimerization of the S- and R-forms of NAD(P)HX and the dehydration of the S-form of NAD(P)HX at the expense of ADP, which is converted to AMP. This allows the repair of both epimers of NAD(P)HX, a damaged form of NAD(P)H that is a result of enzymatic or heat-dependent hydration.</text>
</comment>
<comment type="catalytic activity">
    <reaction evidence="1 18 19">
        <text>(6R)-NADHX = (6S)-NADHX</text>
        <dbReference type="Rhea" id="RHEA:32215"/>
        <dbReference type="ChEBI" id="CHEBI:64074"/>
        <dbReference type="ChEBI" id="CHEBI:64075"/>
        <dbReference type="EC" id="5.1.99.6"/>
    </reaction>
</comment>
<dbReference type="InterPro" id="IPR000631">
    <property type="entry name" value="CARKD"/>
</dbReference>
<evidence type="ECO:0000256" key="7">
    <source>
        <dbReference type="ARBA" id="ARBA00022840"/>
    </source>
</evidence>
<dbReference type="InterPro" id="IPR036652">
    <property type="entry name" value="YjeF_N_dom_sf"/>
</dbReference>
<evidence type="ECO:0000256" key="6">
    <source>
        <dbReference type="ARBA" id="ARBA00022741"/>
    </source>
</evidence>